<comment type="caution">
    <text evidence="1">The sequence shown here is derived from an EMBL/GenBank/DDBJ whole genome shotgun (WGS) entry which is preliminary data.</text>
</comment>
<sequence>MKVRCLRLMINCFPPYWGTGIRVSQLSDDYRVLPVDMPLHWYSRNDVGRQSVQTDRPVTLYFRRKQKRDAP</sequence>
<gene>
    <name evidence="1" type="ORF">J0A66_11205</name>
</gene>
<proteinExistence type="predicted"/>
<reference evidence="1" key="1">
    <citation type="submission" date="2021-03" db="EMBL/GenBank/DDBJ databases">
        <title>novel species isolated from a fishpond in China.</title>
        <authorList>
            <person name="Lu H."/>
            <person name="Cai Z."/>
        </authorList>
    </citation>
    <scope>NUCLEOTIDE SEQUENCE</scope>
    <source>
        <strain evidence="1">JCM 30855</strain>
    </source>
</reference>
<accession>A0A939IMY4</accession>
<dbReference type="AlphaFoldDB" id="A0A939IMY4"/>
<organism evidence="1 2">
    <name type="scientific">Bowmanella dokdonensis</name>
    <dbReference type="NCBI Taxonomy" id="751969"/>
    <lineage>
        <taxon>Bacteria</taxon>
        <taxon>Pseudomonadati</taxon>
        <taxon>Pseudomonadota</taxon>
        <taxon>Gammaproteobacteria</taxon>
        <taxon>Alteromonadales</taxon>
        <taxon>Alteromonadaceae</taxon>
        <taxon>Bowmanella</taxon>
    </lineage>
</organism>
<dbReference type="RefSeq" id="WP_206573902.1">
    <property type="nucleotide sequence ID" value="NZ_JAFKCV010000005.1"/>
</dbReference>
<dbReference type="EMBL" id="JAFKCV010000005">
    <property type="protein sequence ID" value="MBN7825793.1"/>
    <property type="molecule type" value="Genomic_DNA"/>
</dbReference>
<evidence type="ECO:0000313" key="1">
    <source>
        <dbReference type="EMBL" id="MBN7825793.1"/>
    </source>
</evidence>
<evidence type="ECO:0000313" key="2">
    <source>
        <dbReference type="Proteomes" id="UP000664654"/>
    </source>
</evidence>
<name>A0A939IMY4_9ALTE</name>
<protein>
    <submittedName>
        <fullName evidence="1">Uncharacterized protein</fullName>
    </submittedName>
</protein>
<keyword evidence="2" id="KW-1185">Reference proteome</keyword>
<dbReference type="Proteomes" id="UP000664654">
    <property type="component" value="Unassembled WGS sequence"/>
</dbReference>